<dbReference type="InterPro" id="IPR016130">
    <property type="entry name" value="Tyr_Pase_AS"/>
</dbReference>
<dbReference type="GeneID" id="94838307"/>
<dbReference type="CDD" id="cd07895">
    <property type="entry name" value="Adenylation_mRNA_capping"/>
    <property type="match status" value="1"/>
</dbReference>
<dbReference type="GO" id="GO:0005524">
    <property type="term" value="F:ATP binding"/>
    <property type="evidence" value="ECO:0007669"/>
    <property type="project" value="InterPro"/>
</dbReference>
<dbReference type="GO" id="GO:0005525">
    <property type="term" value="F:GTP binding"/>
    <property type="evidence" value="ECO:0007669"/>
    <property type="project" value="UniProtKB-KW"/>
</dbReference>
<evidence type="ECO:0000259" key="11">
    <source>
        <dbReference type="PROSITE" id="PS50056"/>
    </source>
</evidence>
<keyword evidence="5" id="KW-0548">Nucleotidyltransferase</keyword>
<keyword evidence="13" id="KW-1185">Reference proteome</keyword>
<evidence type="ECO:0000313" key="12">
    <source>
        <dbReference type="EMBL" id="OHT07603.1"/>
    </source>
</evidence>
<dbReference type="Pfam" id="PF01331">
    <property type="entry name" value="mRNA_cap_enzyme"/>
    <property type="match status" value="1"/>
</dbReference>
<evidence type="ECO:0000256" key="10">
    <source>
        <dbReference type="ARBA" id="ARBA00044624"/>
    </source>
</evidence>
<dbReference type="VEuPathDB" id="TrichDB:TRFO_24169"/>
<dbReference type="PANTHER" id="PTHR10367:SF17">
    <property type="entry name" value="MRNA-CAPPING ENZYME"/>
    <property type="match status" value="1"/>
</dbReference>
<comment type="subcellular location">
    <subcellularLocation>
        <location evidence="1">Nucleus</location>
    </subcellularLocation>
</comment>
<dbReference type="Gene3D" id="3.90.190.10">
    <property type="entry name" value="Protein tyrosine phosphatase superfamily"/>
    <property type="match status" value="1"/>
</dbReference>
<dbReference type="Gene3D" id="3.30.470.30">
    <property type="entry name" value="DNA ligase/mRNA capping enzyme"/>
    <property type="match status" value="1"/>
</dbReference>
<dbReference type="GO" id="GO:0005634">
    <property type="term" value="C:nucleus"/>
    <property type="evidence" value="ECO:0007669"/>
    <property type="project" value="UniProtKB-SubCell"/>
</dbReference>
<evidence type="ECO:0000256" key="9">
    <source>
        <dbReference type="ARBA" id="ARBA00023242"/>
    </source>
</evidence>
<comment type="caution">
    <text evidence="12">The sequence shown here is derived from an EMBL/GenBank/DDBJ whole genome shotgun (WGS) entry which is preliminary data.</text>
</comment>
<keyword evidence="9" id="KW-0539">Nucleus</keyword>
<dbReference type="Pfam" id="PF00782">
    <property type="entry name" value="DSPc"/>
    <property type="match status" value="1"/>
</dbReference>
<dbReference type="GO" id="GO:0006370">
    <property type="term" value="P:7-methylguanosine mRNA capping"/>
    <property type="evidence" value="ECO:0007669"/>
    <property type="project" value="UniProtKB-KW"/>
</dbReference>
<proteinExistence type="predicted"/>
<dbReference type="AlphaFoldDB" id="A0A1J4K8R5"/>
<dbReference type="PROSITE" id="PS50056">
    <property type="entry name" value="TYR_PHOSPHATASE_2"/>
    <property type="match status" value="1"/>
</dbReference>
<evidence type="ECO:0000256" key="1">
    <source>
        <dbReference type="ARBA" id="ARBA00004123"/>
    </source>
</evidence>
<evidence type="ECO:0000256" key="5">
    <source>
        <dbReference type="ARBA" id="ARBA00022695"/>
    </source>
</evidence>
<keyword evidence="8" id="KW-0342">GTP-binding</keyword>
<dbReference type="Proteomes" id="UP000179807">
    <property type="component" value="Unassembled WGS sequence"/>
</dbReference>
<dbReference type="Gene3D" id="2.40.50.140">
    <property type="entry name" value="Nucleic acid-binding proteins"/>
    <property type="match status" value="1"/>
</dbReference>
<keyword evidence="6" id="KW-0547">Nucleotide-binding</keyword>
<feature type="domain" description="Tyrosine specific protein phosphatases" evidence="11">
    <location>
        <begin position="113"/>
        <end position="183"/>
    </location>
</feature>
<accession>A0A1J4K8R5</accession>
<dbReference type="EC" id="2.7.7.50" evidence="2"/>
<evidence type="ECO:0000256" key="3">
    <source>
        <dbReference type="ARBA" id="ARBA00022664"/>
    </source>
</evidence>
<evidence type="ECO:0000256" key="4">
    <source>
        <dbReference type="ARBA" id="ARBA00022679"/>
    </source>
</evidence>
<keyword evidence="7" id="KW-0506">mRNA capping</keyword>
<dbReference type="PROSITE" id="PS00383">
    <property type="entry name" value="TYR_PHOSPHATASE_1"/>
    <property type="match status" value="1"/>
</dbReference>
<comment type="catalytic activity">
    <reaction evidence="10">
        <text>a 5'-end diphospho-ribonucleoside in mRNA + GTP + H(+) = a 5'-end (5'-triphosphoguanosine)-ribonucleoside in mRNA + diphosphate</text>
        <dbReference type="Rhea" id="RHEA:67012"/>
        <dbReference type="Rhea" id="RHEA-COMP:17165"/>
        <dbReference type="Rhea" id="RHEA-COMP:17166"/>
        <dbReference type="ChEBI" id="CHEBI:15378"/>
        <dbReference type="ChEBI" id="CHEBI:33019"/>
        <dbReference type="ChEBI" id="CHEBI:37565"/>
        <dbReference type="ChEBI" id="CHEBI:167616"/>
        <dbReference type="ChEBI" id="CHEBI:167617"/>
        <dbReference type="EC" id="2.7.7.50"/>
    </reaction>
    <physiologicalReaction direction="left-to-right" evidence="10">
        <dbReference type="Rhea" id="RHEA:67013"/>
    </physiologicalReaction>
</comment>
<organism evidence="12 13">
    <name type="scientific">Tritrichomonas foetus</name>
    <dbReference type="NCBI Taxonomy" id="1144522"/>
    <lineage>
        <taxon>Eukaryota</taxon>
        <taxon>Metamonada</taxon>
        <taxon>Parabasalia</taxon>
        <taxon>Tritrichomonadida</taxon>
        <taxon>Tritrichomonadidae</taxon>
        <taxon>Tritrichomonas</taxon>
    </lineage>
</organism>
<evidence type="ECO:0000256" key="8">
    <source>
        <dbReference type="ARBA" id="ARBA00023134"/>
    </source>
</evidence>
<gene>
    <name evidence="12" type="ORF">TRFO_24169</name>
</gene>
<dbReference type="InterPro" id="IPR029021">
    <property type="entry name" value="Prot-tyrosine_phosphatase-like"/>
</dbReference>
<dbReference type="InterPro" id="IPR000340">
    <property type="entry name" value="Dual-sp_phosphatase_cat-dom"/>
</dbReference>
<reference evidence="12" key="1">
    <citation type="submission" date="2016-10" db="EMBL/GenBank/DDBJ databases">
        <authorList>
            <person name="Benchimol M."/>
            <person name="Almeida L.G."/>
            <person name="Vasconcelos A.T."/>
            <person name="Perreira-Neves A."/>
            <person name="Rosa I.A."/>
            <person name="Tasca T."/>
            <person name="Bogo M.R."/>
            <person name="de Souza W."/>
        </authorList>
    </citation>
    <scope>NUCLEOTIDE SEQUENCE [LARGE SCALE GENOMIC DNA]</scope>
    <source>
        <strain evidence="12">K</strain>
    </source>
</reference>
<dbReference type="InterPro" id="IPR000387">
    <property type="entry name" value="Tyr_Pase_dom"/>
</dbReference>
<evidence type="ECO:0000313" key="13">
    <source>
        <dbReference type="Proteomes" id="UP000179807"/>
    </source>
</evidence>
<name>A0A1J4K8R5_9EUKA</name>
<dbReference type="GO" id="GO:0004484">
    <property type="term" value="F:mRNA guanylyltransferase activity"/>
    <property type="evidence" value="ECO:0007669"/>
    <property type="project" value="UniProtKB-EC"/>
</dbReference>
<dbReference type="RefSeq" id="XP_068360739.1">
    <property type="nucleotide sequence ID" value="XM_068503603.1"/>
</dbReference>
<dbReference type="PANTHER" id="PTHR10367">
    <property type="entry name" value="MRNA-CAPPING ENZYME"/>
    <property type="match status" value="1"/>
</dbReference>
<dbReference type="OrthoDB" id="200924at2759"/>
<dbReference type="SUPFAM" id="SSF56091">
    <property type="entry name" value="DNA ligase/mRNA capping enzyme, catalytic domain"/>
    <property type="match status" value="1"/>
</dbReference>
<dbReference type="Pfam" id="PF03919">
    <property type="entry name" value="mRNA_cap_C"/>
    <property type="match status" value="1"/>
</dbReference>
<dbReference type="InterPro" id="IPR012340">
    <property type="entry name" value="NA-bd_OB-fold"/>
</dbReference>
<protein>
    <recommendedName>
        <fullName evidence="2">mRNA guanylyltransferase</fullName>
        <ecNumber evidence="2">2.7.7.50</ecNumber>
    </recommendedName>
</protein>
<dbReference type="SUPFAM" id="SSF52799">
    <property type="entry name" value="(Phosphotyrosine protein) phosphatases II"/>
    <property type="match status" value="1"/>
</dbReference>
<sequence>MSDNYINEKRIPEGWIMCPNHGDLIEVGNTYFVPMKTPLGHRWNQYLFTKHQFTPQMIATEMKRRGKRLTTIFSFANSDTRYDIKDLSNIDLGGEKITINRIWIKVGQQAPTDEVFQKFRTELDKILLGTNDIIGIHCTHGFNRTGFIIVRYLIENYNMSLIEALTTFRKARPPGIYKADYVQRLFEIYNQENTWDTPVGTKDSWKFPDPGKLPHYVQREEIKLDIEDAPTLGKIVNSFTAATLKRAVMSMCRRPSSEKNFPGSQPVTLAKSNERSLEEDKTYRATYKSDGTRYFMLCEKGKVYLVDRKLEFREVNVKMVNRRGTLLQHTLLDGELVSEECTHRDPSTLDVEIPSNPMNFLVFDIVMFEDLDLIDNDWDTRMDYVEKGCIAFRKMWMQKKPEMFENEDFRVSLKKQWSLNKLGKLQNYVEHCVLHLTDGIIFTPLSMRYVMGQCNQILKWKPIELNSSDFIALENNGVYYLAVRISYPQNQRSNKPSYADIPISILDASDPEILNGFDKKIVECSFDVESQAWFPLRVRTDKTHPNAYSTFVKICISIDDDLTVQKLQERFGIDDSPGYD</sequence>
<dbReference type="EMBL" id="MLAK01000692">
    <property type="protein sequence ID" value="OHT07603.1"/>
    <property type="molecule type" value="Genomic_DNA"/>
</dbReference>
<dbReference type="InterPro" id="IPR013846">
    <property type="entry name" value="mRNA_cap_enzyme_C"/>
</dbReference>
<evidence type="ECO:0000256" key="6">
    <source>
        <dbReference type="ARBA" id="ARBA00022741"/>
    </source>
</evidence>
<dbReference type="InterPro" id="IPR051029">
    <property type="entry name" value="mRNA_Capping_Enz/RNA_Phosphat"/>
</dbReference>
<evidence type="ECO:0000256" key="7">
    <source>
        <dbReference type="ARBA" id="ARBA00023042"/>
    </source>
</evidence>
<evidence type="ECO:0000256" key="2">
    <source>
        <dbReference type="ARBA" id="ARBA00012475"/>
    </source>
</evidence>
<keyword evidence="4" id="KW-0808">Transferase</keyword>
<dbReference type="SUPFAM" id="SSF50249">
    <property type="entry name" value="Nucleic acid-binding proteins"/>
    <property type="match status" value="1"/>
</dbReference>
<keyword evidence="3" id="KW-0507">mRNA processing</keyword>
<dbReference type="InterPro" id="IPR001339">
    <property type="entry name" value="mRNA_cap_enzyme_adenylation"/>
</dbReference>